<organism evidence="2 3">
    <name type="scientific">Phytohabitans kaempferiae</name>
    <dbReference type="NCBI Taxonomy" id="1620943"/>
    <lineage>
        <taxon>Bacteria</taxon>
        <taxon>Bacillati</taxon>
        <taxon>Actinomycetota</taxon>
        <taxon>Actinomycetes</taxon>
        <taxon>Micromonosporales</taxon>
        <taxon>Micromonosporaceae</taxon>
    </lineage>
</organism>
<gene>
    <name evidence="2" type="ORF">ACFFIA_13280</name>
</gene>
<sequence>MSIQDRGLDERRRRVLTSLREFSEPAGTAAARRAAHRLATAMESSAPPASHTPRPPRAMLAYGGGKDSSYMTAFVRLIQLMLAEQGVRLLLRIVTSRHAGMPRAVLENIDRAYRALGMYGDPDVELVIVDHDRVRPFHVDLPIPSEVVQRNRLDILMNGHRCFAEGRPTFCNACNLGMIEALAAAAEHGDGVDLIVTGDSPTEQRAYLLWVRRLARRLGVARRPLAGFDGTVATARDIADRFRADIHGAADGGPGPSDGFRTGPSFFSIYRDTEYRAADHWALLTRFLGFRFDDLAFSFTESDCANPALMAHLRGLRAERLYGLGYEVGIGEYVEFATGLMRAKELPTPLIETMRQRYDTPAKVGEMRTRIGRYASVTFGLFEHHLVCMAYSPFAGKGEYLEPYLGAEHPDLAGAGDAIRGLLAGADEPVTLAGRLEEVSGLTLDRLRTLYRSPLAIAYPGGPATAGNLIGLVLAGDPHRGVVETRRRPGGPVVVEMISGR</sequence>
<keyword evidence="3" id="KW-1185">Reference proteome</keyword>
<dbReference type="SUPFAM" id="SSF52402">
    <property type="entry name" value="Adenine nucleotide alpha hydrolases-like"/>
    <property type="match status" value="1"/>
</dbReference>
<evidence type="ECO:0000313" key="3">
    <source>
        <dbReference type="Proteomes" id="UP001589867"/>
    </source>
</evidence>
<evidence type="ECO:0000256" key="1">
    <source>
        <dbReference type="SAM" id="MobiDB-lite"/>
    </source>
</evidence>
<protein>
    <submittedName>
        <fullName evidence="2">Uncharacterized protein</fullName>
    </submittedName>
</protein>
<dbReference type="EMBL" id="JBHLUH010000017">
    <property type="protein sequence ID" value="MFC0528635.1"/>
    <property type="molecule type" value="Genomic_DNA"/>
</dbReference>
<feature type="compositionally biased region" description="Low complexity" evidence="1">
    <location>
        <begin position="26"/>
        <end position="41"/>
    </location>
</feature>
<evidence type="ECO:0000313" key="2">
    <source>
        <dbReference type="EMBL" id="MFC0528635.1"/>
    </source>
</evidence>
<comment type="caution">
    <text evidence="2">The sequence shown here is derived from an EMBL/GenBank/DDBJ whole genome shotgun (WGS) entry which is preliminary data.</text>
</comment>
<feature type="region of interest" description="Disordered" evidence="1">
    <location>
        <begin position="26"/>
        <end position="57"/>
    </location>
</feature>
<accession>A0ABV6M1R0</accession>
<reference evidence="2 3" key="1">
    <citation type="submission" date="2024-09" db="EMBL/GenBank/DDBJ databases">
        <authorList>
            <person name="Sun Q."/>
            <person name="Mori K."/>
        </authorList>
    </citation>
    <scope>NUCLEOTIDE SEQUENCE [LARGE SCALE GENOMIC DNA]</scope>
    <source>
        <strain evidence="2 3">TBRC 3947</strain>
    </source>
</reference>
<name>A0ABV6M1R0_9ACTN</name>
<dbReference type="RefSeq" id="WP_377250443.1">
    <property type="nucleotide sequence ID" value="NZ_JBHLUH010000017.1"/>
</dbReference>
<proteinExistence type="predicted"/>
<dbReference type="Proteomes" id="UP001589867">
    <property type="component" value="Unassembled WGS sequence"/>
</dbReference>